<dbReference type="Proteomes" id="UP000004491">
    <property type="component" value="Unassembled WGS sequence"/>
</dbReference>
<evidence type="ECO:0000313" key="3">
    <source>
        <dbReference type="Proteomes" id="UP000004491"/>
    </source>
</evidence>
<keyword evidence="3" id="KW-1185">Reference proteome</keyword>
<name>G2DAX1_9GAMM</name>
<proteinExistence type="predicted"/>
<dbReference type="SUPFAM" id="SSF89360">
    <property type="entry name" value="HesB-like domain"/>
    <property type="match status" value="1"/>
</dbReference>
<gene>
    <name evidence="2" type="primary">dsrR</name>
    <name evidence="2" type="ORF">Rifp1Sym_am00480</name>
</gene>
<dbReference type="Gene3D" id="2.60.300.12">
    <property type="entry name" value="HesB-like domain"/>
    <property type="match status" value="1"/>
</dbReference>
<reference evidence="2" key="1">
    <citation type="journal article" date="2011" name="ISME J.">
        <title>The endosymbionts of the deep-sea tubeworms Riftia pachyptila and Tevnia jerichonana share an identical physiology as revealed by proteogenomic analyses.</title>
        <authorList>
            <person name="Gardebrecht A."/>
            <person name="Markert S."/>
            <person name="Felbeck H."/>
            <person name="Thuermer A."/>
            <person name="Albrecht D."/>
            <person name="Wollherr A."/>
            <person name="Kabisch J."/>
            <person name="Lehmann R."/>
            <person name="Daniel R."/>
            <person name="Liesegang H."/>
            <person name="Hecker M."/>
            <person name="Sievert S.M."/>
            <person name="Schweder T."/>
        </authorList>
    </citation>
    <scope>NUCLEOTIDE SEQUENCE [LARGE SCALE GENOMIC DNA]</scope>
</reference>
<accession>G2DAX1</accession>
<sequence length="117" mass="13061">MQSGGSTLGFEGKQMFKLTKQAAEQIIEAARQGGTEGMALRFAARRKEDGSFDYLMGFDEAKEDDIRFTSEGINIVIEPEYVPLLDETTMDYAAMEDGENKFIFINPKDANYTPLAD</sequence>
<comment type="caution">
    <text evidence="2">The sequence shown here is derived from an EMBL/GenBank/DDBJ whole genome shotgun (WGS) entry which is preliminary data.</text>
</comment>
<protein>
    <submittedName>
        <fullName evidence="2">Sulfur oxidation-associated protein DsrR</fullName>
    </submittedName>
</protein>
<dbReference type="AlphaFoldDB" id="G2DAX1"/>
<feature type="domain" description="Core" evidence="1">
    <location>
        <begin position="16"/>
        <end position="93"/>
    </location>
</feature>
<dbReference type="InterPro" id="IPR000361">
    <property type="entry name" value="ATAP_core_dom"/>
</dbReference>
<organism evidence="2 3">
    <name type="scientific">endosymbiont of Riftia pachyptila</name>
    <name type="common">vent Ph05</name>
    <dbReference type="NCBI Taxonomy" id="1048808"/>
    <lineage>
        <taxon>Bacteria</taxon>
        <taxon>Pseudomonadati</taxon>
        <taxon>Pseudomonadota</taxon>
        <taxon>Gammaproteobacteria</taxon>
        <taxon>sulfur-oxidizing symbionts</taxon>
    </lineage>
</organism>
<evidence type="ECO:0000313" key="2">
    <source>
        <dbReference type="EMBL" id="EGV52275.1"/>
    </source>
</evidence>
<dbReference type="Pfam" id="PF01521">
    <property type="entry name" value="Fe-S_biosyn"/>
    <property type="match status" value="1"/>
</dbReference>
<dbReference type="EMBL" id="AFOC01000013">
    <property type="protein sequence ID" value="EGV52275.1"/>
    <property type="molecule type" value="Genomic_DNA"/>
</dbReference>
<dbReference type="InterPro" id="IPR035903">
    <property type="entry name" value="HesB-like_dom_sf"/>
</dbReference>
<evidence type="ECO:0000259" key="1">
    <source>
        <dbReference type="Pfam" id="PF01521"/>
    </source>
</evidence>